<name>A0A0B7N6K1_9FUNG</name>
<organism evidence="1 2">
    <name type="scientific">Parasitella parasitica</name>
    <dbReference type="NCBI Taxonomy" id="35722"/>
    <lineage>
        <taxon>Eukaryota</taxon>
        <taxon>Fungi</taxon>
        <taxon>Fungi incertae sedis</taxon>
        <taxon>Mucoromycota</taxon>
        <taxon>Mucoromycotina</taxon>
        <taxon>Mucoromycetes</taxon>
        <taxon>Mucorales</taxon>
        <taxon>Mucorineae</taxon>
        <taxon>Mucoraceae</taxon>
        <taxon>Parasitella</taxon>
    </lineage>
</organism>
<keyword evidence="2" id="KW-1185">Reference proteome</keyword>
<gene>
    <name evidence="1" type="primary">PARPA_04859.1 scaffold 15694</name>
</gene>
<sequence>MRQAPPVSIHRTAIDVSPALAYARTIASRPFTTPFTLHPHVEDYELCPIQCFKAIRDHSALQARPRDLDLGISQENIVALGNWASFDTFVRHYQRNQMAQVDFTSMVLSTQDVFFDASDSFLSLD</sequence>
<accession>A0A0B7N6K1</accession>
<dbReference type="OrthoDB" id="2288922at2759"/>
<dbReference type="EMBL" id="LN725636">
    <property type="protein sequence ID" value="CEP11058.1"/>
    <property type="molecule type" value="Genomic_DNA"/>
</dbReference>
<proteinExistence type="predicted"/>
<evidence type="ECO:0000313" key="1">
    <source>
        <dbReference type="EMBL" id="CEP11058.1"/>
    </source>
</evidence>
<dbReference type="AlphaFoldDB" id="A0A0B7N6K1"/>
<dbReference type="Proteomes" id="UP000054107">
    <property type="component" value="Unassembled WGS sequence"/>
</dbReference>
<protein>
    <submittedName>
        <fullName evidence="1">Uncharacterized protein</fullName>
    </submittedName>
</protein>
<evidence type="ECO:0000313" key="2">
    <source>
        <dbReference type="Proteomes" id="UP000054107"/>
    </source>
</evidence>
<reference evidence="1 2" key="1">
    <citation type="submission" date="2014-09" db="EMBL/GenBank/DDBJ databases">
        <authorList>
            <person name="Ellenberger Sabrina"/>
        </authorList>
    </citation>
    <scope>NUCLEOTIDE SEQUENCE [LARGE SCALE GENOMIC DNA]</scope>
    <source>
        <strain evidence="1 2">CBS 412.66</strain>
    </source>
</reference>